<dbReference type="EMBL" id="CP119878">
    <property type="protein sequence ID" value="WFD34515.1"/>
    <property type="molecule type" value="Genomic_DNA"/>
</dbReference>
<evidence type="ECO:0000259" key="7">
    <source>
        <dbReference type="SMART" id="SM00239"/>
    </source>
</evidence>
<dbReference type="SUPFAM" id="SSF49562">
    <property type="entry name" value="C2 domain (Calcium/lipid-binding domain, CaLB)"/>
    <property type="match status" value="2"/>
</dbReference>
<feature type="region of interest" description="Disordered" evidence="6">
    <location>
        <begin position="126"/>
        <end position="150"/>
    </location>
</feature>
<reference evidence="8" key="1">
    <citation type="submission" date="2023-03" db="EMBL/GenBank/DDBJ databases">
        <title>Mating type loci evolution in Malassezia.</title>
        <authorList>
            <person name="Coelho M.A."/>
        </authorList>
    </citation>
    <scope>NUCLEOTIDE SEQUENCE</scope>
    <source>
        <strain evidence="8">CBS 11721</strain>
    </source>
</reference>
<keyword evidence="9" id="KW-1185">Reference proteome</keyword>
<dbReference type="InterPro" id="IPR057349">
    <property type="entry name" value="C2_Mug190_3rd"/>
</dbReference>
<dbReference type="InterPro" id="IPR037765">
    <property type="entry name" value="C2B_Tricalbin"/>
</dbReference>
<dbReference type="GO" id="GO:0061817">
    <property type="term" value="P:endoplasmic reticulum-plasma membrane tethering"/>
    <property type="evidence" value="ECO:0007669"/>
    <property type="project" value="InterPro"/>
</dbReference>
<organism evidence="8 9">
    <name type="scientific">Malassezia cuniculi</name>
    <dbReference type="NCBI Taxonomy" id="948313"/>
    <lineage>
        <taxon>Eukaryota</taxon>
        <taxon>Fungi</taxon>
        <taxon>Dikarya</taxon>
        <taxon>Basidiomycota</taxon>
        <taxon>Ustilaginomycotina</taxon>
        <taxon>Malasseziomycetes</taxon>
        <taxon>Malasseziales</taxon>
        <taxon>Malasseziaceae</taxon>
        <taxon>Malassezia</taxon>
    </lineage>
</organism>
<keyword evidence="3" id="KW-0677">Repeat</keyword>
<dbReference type="PANTHER" id="PTHR47348:SF3">
    <property type="entry name" value="MEIOTICALLY UP-REGULATED GENE 190 PROTEIN"/>
    <property type="match status" value="1"/>
</dbReference>
<gene>
    <name evidence="8" type="ORF">MCUN1_001356</name>
</gene>
<evidence type="ECO:0000256" key="2">
    <source>
        <dbReference type="ARBA" id="ARBA00022692"/>
    </source>
</evidence>
<evidence type="ECO:0000256" key="6">
    <source>
        <dbReference type="SAM" id="MobiDB-lite"/>
    </source>
</evidence>
<dbReference type="SMART" id="SM00239">
    <property type="entry name" value="C2"/>
    <property type="match status" value="1"/>
</dbReference>
<dbReference type="InterPro" id="IPR035892">
    <property type="entry name" value="C2_domain_sf"/>
</dbReference>
<evidence type="ECO:0000256" key="1">
    <source>
        <dbReference type="ARBA" id="ARBA00004586"/>
    </source>
</evidence>
<evidence type="ECO:0000256" key="3">
    <source>
        <dbReference type="ARBA" id="ARBA00022737"/>
    </source>
</evidence>
<keyword evidence="5" id="KW-1133">Transmembrane helix</keyword>
<keyword evidence="4" id="KW-0256">Endoplasmic reticulum</keyword>
<evidence type="ECO:0000313" key="9">
    <source>
        <dbReference type="Proteomes" id="UP001219933"/>
    </source>
</evidence>
<dbReference type="Pfam" id="PF25669">
    <property type="entry name" value="SMP_MUG190-like"/>
    <property type="match status" value="2"/>
</dbReference>
<feature type="domain" description="C2" evidence="7">
    <location>
        <begin position="289"/>
        <end position="392"/>
    </location>
</feature>
<dbReference type="CDD" id="cd04052">
    <property type="entry name" value="C2B_Tricalbin-like"/>
    <property type="match status" value="1"/>
</dbReference>
<sequence>MEARMRVAQLDRKQRPEDETVSWLNRIVEIAWPIISSDYFGPFVDLLEDSLMQHVPPIVHSCRIDGLDQGTVPMRLLSFKLLPSTEESFTGVDMDDMDDSDRIFANESDLDEYVVMEVRFSYRRPTKRGRRSDHGAAVSSGSSRKDDIGADAIREGGLSQKYVDKQRIQMLMYMSVGVQKLASVDFPVGVEVIGIEGTMRIRLKMSPMLPFIRDMSFNFVGMPKVELSAHPLGNNMMIDVMNLPLISNYVLYSVENVLRDFVAPKSYTVDVQSLFGDGIGPQNSAAIGLLVVVFHRAVGLASADASGKSDPFVTLSYPMAKKPMYITRVIRKTINPVWQEIAVIPVTADNAATYQRLRFSVFDADRFSADDPLGRVDISFIKLLQRARERFESDRHGIVNSFETYWEHLVPARRGSKAKGHLMFSIGYFERHTAKEWELVGKNIDPVKAEDDKFEIATKDKLPSPDDPMYTMMDRIMLRLGLGVDPNIIRARLARHQRIAKFVSRIQAGIEATNSAPSPHFAAGVLSFHIHSIEGLEVLSNTASLRGTTRTRHHKLVIPHASNPETAASDMLPSSYVHVILNDTTVYRTRTKRSDAKPFINAGSERFIANWATTRIDFCVRQQRQREDDPVIGVASVALAHLFTNTCRVKRWFPLVGGIGAGQISLTLLFQPFEVSIPRPLQGWDIGVLELFGCRVISLDEEPVKPAWINFDTVSGSASTPTLTPGSDTLLEWADEMFLRIAVQYRYQSFLYIELRTESRVPGRTKCLAQTVVHLDRLIDGERTIMRLPFYRRTDWLAMEQAYLTQSCVPQSDACDDGKLAETMPVLDDIASFNPQSLATRLRPIGWMEMDVAFMPGITNLHRSLVPGDRNLRTAYKSFLALADFGMRPRRAQRPDEVSGDWQTMTTNADDESVTERDDGNDDDDENVDDDRDGDEVYAVPQHNSADDDGLERTSSIQSDRRAGNMQTRAEVSADDYEGSEYSSTTDSRLRGRSSHGSLDQLLASRMEEISGRRAHSPGWEFDDECSPTERRHELHRQHRGLAQFKLFRSASWVKGLTKDGAVIARRRLKSKHSPSPRIESEKVSHF</sequence>
<dbReference type="Gene3D" id="2.60.40.150">
    <property type="entry name" value="C2 domain"/>
    <property type="match status" value="2"/>
</dbReference>
<protein>
    <recommendedName>
        <fullName evidence="7">C2 domain-containing protein</fullName>
    </recommendedName>
</protein>
<name>A0AAF0J5Y0_9BASI</name>
<accession>A0AAF0J5Y0</accession>
<evidence type="ECO:0000256" key="4">
    <source>
        <dbReference type="ARBA" id="ARBA00022824"/>
    </source>
</evidence>
<dbReference type="InterPro" id="IPR000008">
    <property type="entry name" value="C2_dom"/>
</dbReference>
<dbReference type="Pfam" id="PF25331">
    <property type="entry name" value="C2_Mug190_3rd"/>
    <property type="match status" value="1"/>
</dbReference>
<dbReference type="Pfam" id="PF00168">
    <property type="entry name" value="C2"/>
    <property type="match status" value="2"/>
</dbReference>
<dbReference type="Proteomes" id="UP001219933">
    <property type="component" value="Chromosome 2"/>
</dbReference>
<keyword evidence="2" id="KW-0812">Transmembrane</keyword>
<evidence type="ECO:0000256" key="5">
    <source>
        <dbReference type="ARBA" id="ARBA00022989"/>
    </source>
</evidence>
<dbReference type="PANTHER" id="PTHR47348">
    <property type="entry name" value="MEIOTICALLY UP-REGULATED GENE 190 PROTEIN"/>
    <property type="match status" value="1"/>
</dbReference>
<evidence type="ECO:0000313" key="8">
    <source>
        <dbReference type="EMBL" id="WFD34515.1"/>
    </source>
</evidence>
<feature type="region of interest" description="Disordered" evidence="6">
    <location>
        <begin position="1067"/>
        <end position="1087"/>
    </location>
</feature>
<dbReference type="GO" id="GO:0005789">
    <property type="term" value="C:endoplasmic reticulum membrane"/>
    <property type="evidence" value="ECO:0007669"/>
    <property type="project" value="UniProtKB-SubCell"/>
</dbReference>
<feature type="compositionally biased region" description="Acidic residues" evidence="6">
    <location>
        <begin position="909"/>
        <end position="936"/>
    </location>
</feature>
<comment type="subcellular location">
    <subcellularLocation>
        <location evidence="1">Endoplasmic reticulum membrane</location>
    </subcellularLocation>
</comment>
<dbReference type="AlphaFoldDB" id="A0AAF0J5Y0"/>
<dbReference type="CDD" id="cd21676">
    <property type="entry name" value="SMP_Mug190"/>
    <property type="match status" value="1"/>
</dbReference>
<proteinExistence type="predicted"/>
<keyword evidence="5" id="KW-0472">Membrane</keyword>
<feature type="region of interest" description="Disordered" evidence="6">
    <location>
        <begin position="890"/>
        <end position="995"/>
    </location>
</feature>